<sequence length="518" mass="59111">MGQEYLSPAPPKKLTPIRVRGKRKLRPQQAASSSSSQEHRSDSEKSAVGPQLLPEPRCILRQKRRRELSPTANRSWSRSPAPRRMRTQKYTPFDQYFPHEIIERIFFYSENLNLALASPRLSLMLSSRHTLRDLVLQAFAPCWDAAQNLCSSTKNPTRKETTASEISAQAALKSKILNCPWARMDLMLDAQQVWLRKNRARGKSYVHTFRPCLERSVEATAPKFVLNMQDLETLVKSHSLDHISSIDSLAFCTIECQAEQAAAPPGNGGKEMSEKNTAHTRITCTERPHETSTHVCFALDQYLAMESVFHKHSTLREESHGRSRGSCEGVRIPEWLLVAGGPYPPGRSRNKKRRKAVRDRLRDAMDMLTWLIHEGAQLHPMDSWETTWEGFQQLLQVDVRPHEWDTYEEGEPVVSMHHSYTGNGQKPPSDRPARLQYTVDALVAALLCSFSRLGVFGKWPCDIRTLAWKKVIDYAERENGALQHTQTYSVLQRIISPLNDLDEELYRGMANATRPTFN</sequence>
<organism evidence="2 3">
    <name type="scientific">Sporothrix epigloea</name>
    <dbReference type="NCBI Taxonomy" id="1892477"/>
    <lineage>
        <taxon>Eukaryota</taxon>
        <taxon>Fungi</taxon>
        <taxon>Dikarya</taxon>
        <taxon>Ascomycota</taxon>
        <taxon>Pezizomycotina</taxon>
        <taxon>Sordariomycetes</taxon>
        <taxon>Sordariomycetidae</taxon>
        <taxon>Ophiostomatales</taxon>
        <taxon>Ophiostomataceae</taxon>
        <taxon>Sporothrix</taxon>
    </lineage>
</organism>
<evidence type="ECO:0000313" key="3">
    <source>
        <dbReference type="Proteomes" id="UP001642502"/>
    </source>
</evidence>
<feature type="region of interest" description="Disordered" evidence="1">
    <location>
        <begin position="1"/>
        <end position="85"/>
    </location>
</feature>
<accession>A0ABP0DWT0</accession>
<reference evidence="2 3" key="1">
    <citation type="submission" date="2024-01" db="EMBL/GenBank/DDBJ databases">
        <authorList>
            <person name="Allen C."/>
            <person name="Tagirdzhanova G."/>
        </authorList>
    </citation>
    <scope>NUCLEOTIDE SEQUENCE [LARGE SCALE GENOMIC DNA]</scope>
    <source>
        <strain evidence="2 3">CBS 119000</strain>
    </source>
</reference>
<evidence type="ECO:0008006" key="4">
    <source>
        <dbReference type="Google" id="ProtNLM"/>
    </source>
</evidence>
<name>A0ABP0DWT0_9PEZI</name>
<evidence type="ECO:0000313" key="2">
    <source>
        <dbReference type="EMBL" id="CAK7271737.1"/>
    </source>
</evidence>
<gene>
    <name evidence="2" type="ORF">SEPCBS119000_004760</name>
</gene>
<evidence type="ECO:0000256" key="1">
    <source>
        <dbReference type="SAM" id="MobiDB-lite"/>
    </source>
</evidence>
<dbReference type="EMBL" id="CAWUON010000077">
    <property type="protein sequence ID" value="CAK7271737.1"/>
    <property type="molecule type" value="Genomic_DNA"/>
</dbReference>
<dbReference type="Proteomes" id="UP001642502">
    <property type="component" value="Unassembled WGS sequence"/>
</dbReference>
<proteinExistence type="predicted"/>
<comment type="caution">
    <text evidence="2">The sequence shown here is derived from an EMBL/GenBank/DDBJ whole genome shotgun (WGS) entry which is preliminary data.</text>
</comment>
<protein>
    <recommendedName>
        <fullName evidence="4">F-box domain-containing protein</fullName>
    </recommendedName>
</protein>
<keyword evidence="3" id="KW-1185">Reference proteome</keyword>